<evidence type="ECO:0000313" key="2">
    <source>
        <dbReference type="Proteomes" id="UP000434582"/>
    </source>
</evidence>
<gene>
    <name evidence="1" type="ORF">GHC57_10045</name>
</gene>
<keyword evidence="2" id="KW-1185">Reference proteome</keyword>
<sequence>MDQDRPIAFWLKAVTLDGLADDRNGREVGQYRATFRLDFGAPAEITVMIDTTDGWDAACRLAWQEAERLGQTIAAKAAREKETPSHR</sequence>
<evidence type="ECO:0000313" key="1">
    <source>
        <dbReference type="EMBL" id="MQX36856.1"/>
    </source>
</evidence>
<proteinExistence type="predicted"/>
<dbReference type="EMBL" id="WIVE01000027">
    <property type="protein sequence ID" value="MQX36856.1"/>
    <property type="molecule type" value="Genomic_DNA"/>
</dbReference>
<accession>A0A7X1ZFY0</accession>
<reference evidence="1 2" key="1">
    <citation type="submission" date="2019-10" db="EMBL/GenBank/DDBJ databases">
        <title>Draft whole-genome sequence of the purple nonsulfur photosynthetic bacterium Roseospira navarrensis DSM 15114.</title>
        <authorList>
            <person name="Kyndt J.A."/>
            <person name="Meyer T.E."/>
        </authorList>
    </citation>
    <scope>NUCLEOTIDE SEQUENCE [LARGE SCALE GENOMIC DNA]</scope>
    <source>
        <strain evidence="1 2">DSM 15114</strain>
    </source>
</reference>
<comment type="caution">
    <text evidence="1">The sequence shown here is derived from an EMBL/GenBank/DDBJ whole genome shotgun (WGS) entry which is preliminary data.</text>
</comment>
<organism evidence="1 2">
    <name type="scientific">Roseospira navarrensis</name>
    <dbReference type="NCBI Taxonomy" id="140058"/>
    <lineage>
        <taxon>Bacteria</taxon>
        <taxon>Pseudomonadati</taxon>
        <taxon>Pseudomonadota</taxon>
        <taxon>Alphaproteobacteria</taxon>
        <taxon>Rhodospirillales</taxon>
        <taxon>Rhodospirillaceae</taxon>
        <taxon>Roseospira</taxon>
    </lineage>
</organism>
<protein>
    <submittedName>
        <fullName evidence="1">Uncharacterized protein</fullName>
    </submittedName>
</protein>
<dbReference type="RefSeq" id="WP_153343744.1">
    <property type="nucleotide sequence ID" value="NZ_WIVE01000027.1"/>
</dbReference>
<name>A0A7X1ZFY0_9PROT</name>
<dbReference type="Proteomes" id="UP000434582">
    <property type="component" value="Unassembled WGS sequence"/>
</dbReference>
<dbReference type="AlphaFoldDB" id="A0A7X1ZFY0"/>